<comment type="caution">
    <text evidence="1">The sequence shown here is derived from an EMBL/GenBank/DDBJ whole genome shotgun (WGS) entry which is preliminary data.</text>
</comment>
<dbReference type="AlphaFoldDB" id="A0A0V1C4M8"/>
<reference evidence="1 2" key="1">
    <citation type="submission" date="2015-01" db="EMBL/GenBank/DDBJ databases">
        <title>Evolution of Trichinella species and genotypes.</title>
        <authorList>
            <person name="Korhonen P.K."/>
            <person name="Edoardo P."/>
            <person name="Giuseppe L.R."/>
            <person name="Gasser R.B."/>
        </authorList>
    </citation>
    <scope>NUCLEOTIDE SEQUENCE [LARGE SCALE GENOMIC DNA]</scope>
    <source>
        <strain evidence="1">ISS13</strain>
    </source>
</reference>
<organism evidence="1 2">
    <name type="scientific">Trichinella pseudospiralis</name>
    <name type="common">Parasitic roundworm</name>
    <dbReference type="NCBI Taxonomy" id="6337"/>
    <lineage>
        <taxon>Eukaryota</taxon>
        <taxon>Metazoa</taxon>
        <taxon>Ecdysozoa</taxon>
        <taxon>Nematoda</taxon>
        <taxon>Enoplea</taxon>
        <taxon>Dorylaimia</taxon>
        <taxon>Trichinellida</taxon>
        <taxon>Trichinellidae</taxon>
        <taxon>Trichinella</taxon>
    </lineage>
</organism>
<accession>A0A0V1C4M8</accession>
<protein>
    <submittedName>
        <fullName evidence="1">Uncharacterized protein</fullName>
    </submittedName>
</protein>
<evidence type="ECO:0000313" key="2">
    <source>
        <dbReference type="Proteomes" id="UP000054632"/>
    </source>
</evidence>
<name>A0A0V1C4M8_TRIPS</name>
<gene>
    <name evidence="1" type="ORF">T4A_12773</name>
</gene>
<dbReference type="EMBL" id="JYDR01004531">
    <property type="protein sequence ID" value="KRY44040.1"/>
    <property type="molecule type" value="Genomic_DNA"/>
</dbReference>
<evidence type="ECO:0000313" key="1">
    <source>
        <dbReference type="EMBL" id="KRY44040.1"/>
    </source>
</evidence>
<sequence length="37" mass="4102">LLKLDYAKAIAAITKLADLALPLSSVLELYYKNTNHL</sequence>
<feature type="non-terminal residue" evidence="1">
    <location>
        <position position="1"/>
    </location>
</feature>
<proteinExistence type="predicted"/>
<dbReference type="Proteomes" id="UP000054632">
    <property type="component" value="Unassembled WGS sequence"/>
</dbReference>